<keyword evidence="1" id="KW-0560">Oxidoreductase</keyword>
<keyword evidence="4" id="KW-1185">Reference proteome</keyword>
<evidence type="ECO:0000313" key="3">
    <source>
        <dbReference type="EMBL" id="MDE8654420.1"/>
    </source>
</evidence>
<dbReference type="SUPFAM" id="SSF51430">
    <property type="entry name" value="NAD(P)-linked oxidoreductase"/>
    <property type="match status" value="1"/>
</dbReference>
<proteinExistence type="predicted"/>
<protein>
    <submittedName>
        <fullName evidence="3">Aldo/keto reductase</fullName>
    </submittedName>
</protein>
<evidence type="ECO:0000313" key="4">
    <source>
        <dbReference type="Proteomes" id="UP001216253"/>
    </source>
</evidence>
<sequence length="320" mass="34812">MMDKRTLGQGLEVGKLGLGCMSISGAYGPRLSQEEANALLRAAFDLGVTLFDTAEIYGPFIGEEMVGQAVAPFRDRVVVATKFGFRLDPADGSNQGFDSRPEHIREVVDASLRRLGMDHIDLLYQHRVDPEVPVEDVAGTVKDLIAAGKVRWFGMSEAGADDIRRAHAVQPVAALQSEYSLWTRYIEPEILPTLRELGIGLVPYSPLGRGFLTGDLRPGAMDLKDWRANMPRFKDQAAEANYRLVQALLALAEAKGCTAGQLALAWVLHQGEDIVPIPGTRRIERLAENVAATAIALTPADLAAIERAFPVEHVVGGRYA</sequence>
<evidence type="ECO:0000256" key="1">
    <source>
        <dbReference type="ARBA" id="ARBA00023002"/>
    </source>
</evidence>
<evidence type="ECO:0000259" key="2">
    <source>
        <dbReference type="Pfam" id="PF00248"/>
    </source>
</evidence>
<gene>
    <name evidence="3" type="ORF">PYV00_22240</name>
</gene>
<dbReference type="Gene3D" id="3.20.20.100">
    <property type="entry name" value="NADP-dependent oxidoreductase domain"/>
    <property type="match status" value="1"/>
</dbReference>
<reference evidence="3 4" key="1">
    <citation type="submission" date="2023-03" db="EMBL/GenBank/DDBJ databases">
        <title>NovoSphingobium album sp. nov. isolated from polycyclic aromatic hydrocarbons- and heavy-metal polluted soil.</title>
        <authorList>
            <person name="Liu Z."/>
            <person name="Wang K."/>
        </authorList>
    </citation>
    <scope>NUCLEOTIDE SEQUENCE [LARGE SCALE GENOMIC DNA]</scope>
    <source>
        <strain evidence="3 4">H3SJ31-1</strain>
    </source>
</reference>
<comment type="caution">
    <text evidence="3">The sequence shown here is derived from an EMBL/GenBank/DDBJ whole genome shotgun (WGS) entry which is preliminary data.</text>
</comment>
<dbReference type="Proteomes" id="UP001216253">
    <property type="component" value="Unassembled WGS sequence"/>
</dbReference>
<dbReference type="InterPro" id="IPR050791">
    <property type="entry name" value="Aldo-Keto_reductase"/>
</dbReference>
<dbReference type="PANTHER" id="PTHR43625">
    <property type="entry name" value="AFLATOXIN B1 ALDEHYDE REDUCTASE"/>
    <property type="match status" value="1"/>
</dbReference>
<organism evidence="3 4">
    <name type="scientific">Novosphingobium album</name>
    <name type="common">ex Liu et al. 2023</name>
    <dbReference type="NCBI Taxonomy" id="3031130"/>
    <lineage>
        <taxon>Bacteria</taxon>
        <taxon>Pseudomonadati</taxon>
        <taxon>Pseudomonadota</taxon>
        <taxon>Alphaproteobacteria</taxon>
        <taxon>Sphingomonadales</taxon>
        <taxon>Sphingomonadaceae</taxon>
        <taxon>Novosphingobium</taxon>
    </lineage>
</organism>
<dbReference type="InterPro" id="IPR023210">
    <property type="entry name" value="NADP_OxRdtase_dom"/>
</dbReference>
<dbReference type="EMBL" id="JARESE010000082">
    <property type="protein sequence ID" value="MDE8654420.1"/>
    <property type="molecule type" value="Genomic_DNA"/>
</dbReference>
<dbReference type="Pfam" id="PF00248">
    <property type="entry name" value="Aldo_ket_red"/>
    <property type="match status" value="1"/>
</dbReference>
<feature type="domain" description="NADP-dependent oxidoreductase" evidence="2">
    <location>
        <begin position="15"/>
        <end position="307"/>
    </location>
</feature>
<dbReference type="InterPro" id="IPR036812">
    <property type="entry name" value="NAD(P)_OxRdtase_dom_sf"/>
</dbReference>
<dbReference type="CDD" id="cd19076">
    <property type="entry name" value="AKR_AKR13A_13D"/>
    <property type="match status" value="1"/>
</dbReference>
<name>A0ABT5WWZ3_9SPHN</name>
<dbReference type="PANTHER" id="PTHR43625:SF27">
    <property type="entry name" value="ALDO-KETO REDUCTASE"/>
    <property type="match status" value="1"/>
</dbReference>
<accession>A0ABT5WWZ3</accession>